<dbReference type="STRING" id="1316194.A0A1Q5SZB8"/>
<organism evidence="1 2">
    <name type="scientific">Penicillium subrubescens</name>
    <dbReference type="NCBI Taxonomy" id="1316194"/>
    <lineage>
        <taxon>Eukaryota</taxon>
        <taxon>Fungi</taxon>
        <taxon>Dikarya</taxon>
        <taxon>Ascomycota</taxon>
        <taxon>Pezizomycotina</taxon>
        <taxon>Eurotiomycetes</taxon>
        <taxon>Eurotiomycetidae</taxon>
        <taxon>Eurotiales</taxon>
        <taxon>Aspergillaceae</taxon>
        <taxon>Penicillium</taxon>
    </lineage>
</organism>
<reference evidence="1 2" key="1">
    <citation type="submission" date="2016-10" db="EMBL/GenBank/DDBJ databases">
        <title>Genome sequence of the ascomycete fungus Penicillium subrubescens.</title>
        <authorList>
            <person name="De Vries R.P."/>
            <person name="Peng M."/>
            <person name="Dilokpimol A."/>
            <person name="Hilden K."/>
            <person name="Makela M.R."/>
            <person name="Grigoriev I."/>
            <person name="Riley R."/>
            <person name="Granchi Z."/>
        </authorList>
    </citation>
    <scope>NUCLEOTIDE SEQUENCE [LARGE SCALE GENOMIC DNA]</scope>
    <source>
        <strain evidence="1 2">CBS 132785</strain>
    </source>
</reference>
<evidence type="ECO:0008006" key="3">
    <source>
        <dbReference type="Google" id="ProtNLM"/>
    </source>
</evidence>
<name>A0A1Q5SZB8_9EURO</name>
<sequence>MTSEQAKNIEPDLLDHTIDTLSIVKLRQVFKTICKISPEARKQAEKLLLASENKEDGKLVPHDNNEQGESAKQPVPRFTFCENCEKEFDVTTNSSTSCRYHTMEDEPDECLYEDNPTNTYDPDSREAREEFPEFFTFKCCGRTREEDQPGCAVGWHKELDGEKPSKRARVGYSNLAYA</sequence>
<dbReference type="PANTHER" id="PTHR38167:SF1">
    <property type="entry name" value="C2H2-TYPE DOMAIN-CONTAINING PROTEIN"/>
    <property type="match status" value="1"/>
</dbReference>
<accession>A0A1Q5SZB8</accession>
<dbReference type="Proteomes" id="UP000186955">
    <property type="component" value="Unassembled WGS sequence"/>
</dbReference>
<dbReference type="EMBL" id="MNBE01000725">
    <property type="protein sequence ID" value="OKO93334.1"/>
    <property type="molecule type" value="Genomic_DNA"/>
</dbReference>
<gene>
    <name evidence="1" type="ORF">PENSUB_12397</name>
</gene>
<dbReference type="OrthoDB" id="5422613at2759"/>
<evidence type="ECO:0000313" key="1">
    <source>
        <dbReference type="EMBL" id="OKO93334.1"/>
    </source>
</evidence>
<dbReference type="AlphaFoldDB" id="A0A1Q5SZB8"/>
<comment type="caution">
    <text evidence="1">The sequence shown here is derived from an EMBL/GenBank/DDBJ whole genome shotgun (WGS) entry which is preliminary data.</text>
</comment>
<evidence type="ECO:0000313" key="2">
    <source>
        <dbReference type="Proteomes" id="UP000186955"/>
    </source>
</evidence>
<dbReference type="PANTHER" id="PTHR38167">
    <property type="entry name" value="C2H2-TYPE DOMAIN-CONTAINING PROTEIN"/>
    <property type="match status" value="1"/>
</dbReference>
<keyword evidence="2" id="KW-1185">Reference proteome</keyword>
<proteinExistence type="predicted"/>
<protein>
    <recommendedName>
        <fullName evidence="3">C2H2-type domain-containing protein</fullName>
    </recommendedName>
</protein>